<evidence type="ECO:0000313" key="1">
    <source>
        <dbReference type="EMBL" id="KAI6084486.1"/>
    </source>
</evidence>
<sequence length="234" mass="25820">MARTIMHNVSAWKPESESDLEHFRGIPWCAQVICIPGVKPYTIDFPMRTSRGADPIIHGFMFRDGGILRHSNLVAPQGLFPELDPKQLSPSSHLATLASNTTSNTEEPIIELPSQDQYPIYVDLFTLGSGLQGFPSTLYGGVVTLLADGVCGRIAWVHRDQTKQFYTAYTNVRFIKPITFGRDGLVTILIKSQISRRLTTEGKIVVTAVFEDSNGSIHAVAESMAVEKMVKGKL</sequence>
<protein>
    <submittedName>
        <fullName evidence="1">Uncharacterized protein</fullName>
    </submittedName>
</protein>
<name>A0ACC0CVZ6_9PEZI</name>
<dbReference type="Proteomes" id="UP001497680">
    <property type="component" value="Unassembled WGS sequence"/>
</dbReference>
<organism evidence="1 2">
    <name type="scientific">Hypoxylon rubiginosum</name>
    <dbReference type="NCBI Taxonomy" id="110542"/>
    <lineage>
        <taxon>Eukaryota</taxon>
        <taxon>Fungi</taxon>
        <taxon>Dikarya</taxon>
        <taxon>Ascomycota</taxon>
        <taxon>Pezizomycotina</taxon>
        <taxon>Sordariomycetes</taxon>
        <taxon>Xylariomycetidae</taxon>
        <taxon>Xylariales</taxon>
        <taxon>Hypoxylaceae</taxon>
        <taxon>Hypoxylon</taxon>
    </lineage>
</organism>
<reference evidence="1 2" key="1">
    <citation type="journal article" date="2022" name="New Phytol.">
        <title>Ecological generalism drives hyperdiversity of secondary metabolite gene clusters in xylarialean endophytes.</title>
        <authorList>
            <person name="Franco M.E.E."/>
            <person name="Wisecaver J.H."/>
            <person name="Arnold A.E."/>
            <person name="Ju Y.M."/>
            <person name="Slot J.C."/>
            <person name="Ahrendt S."/>
            <person name="Moore L.P."/>
            <person name="Eastman K.E."/>
            <person name="Scott K."/>
            <person name="Konkel Z."/>
            <person name="Mondo S.J."/>
            <person name="Kuo A."/>
            <person name="Hayes R.D."/>
            <person name="Haridas S."/>
            <person name="Andreopoulos B."/>
            <person name="Riley R."/>
            <person name="LaButti K."/>
            <person name="Pangilinan J."/>
            <person name="Lipzen A."/>
            <person name="Amirebrahimi M."/>
            <person name="Yan J."/>
            <person name="Adam C."/>
            <person name="Keymanesh K."/>
            <person name="Ng V."/>
            <person name="Louie K."/>
            <person name="Northen T."/>
            <person name="Drula E."/>
            <person name="Henrissat B."/>
            <person name="Hsieh H.M."/>
            <person name="Youens-Clark K."/>
            <person name="Lutzoni F."/>
            <person name="Miadlikowska J."/>
            <person name="Eastwood D.C."/>
            <person name="Hamelin R.C."/>
            <person name="Grigoriev I.V."/>
            <person name="U'Ren J.M."/>
        </authorList>
    </citation>
    <scope>NUCLEOTIDE SEQUENCE [LARGE SCALE GENOMIC DNA]</scope>
    <source>
        <strain evidence="1 2">ER1909</strain>
    </source>
</reference>
<accession>A0ACC0CVZ6</accession>
<gene>
    <name evidence="1" type="ORF">F4821DRAFT_169406</name>
</gene>
<keyword evidence="2" id="KW-1185">Reference proteome</keyword>
<evidence type="ECO:0000313" key="2">
    <source>
        <dbReference type="Proteomes" id="UP001497680"/>
    </source>
</evidence>
<comment type="caution">
    <text evidence="1">The sequence shown here is derived from an EMBL/GenBank/DDBJ whole genome shotgun (WGS) entry which is preliminary data.</text>
</comment>
<proteinExistence type="predicted"/>
<dbReference type="EMBL" id="MU394336">
    <property type="protein sequence ID" value="KAI6084486.1"/>
    <property type="molecule type" value="Genomic_DNA"/>
</dbReference>